<reference evidence="1" key="1">
    <citation type="journal article" date="2019" name="bioRxiv">
        <title>The Genome of the Zebra Mussel, Dreissena polymorpha: A Resource for Invasive Species Research.</title>
        <authorList>
            <person name="McCartney M.A."/>
            <person name="Auch B."/>
            <person name="Kono T."/>
            <person name="Mallez S."/>
            <person name="Zhang Y."/>
            <person name="Obille A."/>
            <person name="Becker A."/>
            <person name="Abrahante J.E."/>
            <person name="Garbe J."/>
            <person name="Badalamenti J.P."/>
            <person name="Herman A."/>
            <person name="Mangelson H."/>
            <person name="Liachko I."/>
            <person name="Sullivan S."/>
            <person name="Sone E.D."/>
            <person name="Koren S."/>
            <person name="Silverstein K.A.T."/>
            <person name="Beckman K.B."/>
            <person name="Gohl D.M."/>
        </authorList>
    </citation>
    <scope>NUCLEOTIDE SEQUENCE</scope>
    <source>
        <strain evidence="1">Duluth1</strain>
        <tissue evidence="1">Whole animal</tissue>
    </source>
</reference>
<gene>
    <name evidence="1" type="ORF">DPMN_009606</name>
</gene>
<name>A0A9D4N0R8_DREPO</name>
<dbReference type="AlphaFoldDB" id="A0A9D4N0R8"/>
<evidence type="ECO:0000313" key="1">
    <source>
        <dbReference type="EMBL" id="KAH3885611.1"/>
    </source>
</evidence>
<protein>
    <submittedName>
        <fullName evidence="1">Uncharacterized protein</fullName>
    </submittedName>
</protein>
<organism evidence="1 2">
    <name type="scientific">Dreissena polymorpha</name>
    <name type="common">Zebra mussel</name>
    <name type="synonym">Mytilus polymorpha</name>
    <dbReference type="NCBI Taxonomy" id="45954"/>
    <lineage>
        <taxon>Eukaryota</taxon>
        <taxon>Metazoa</taxon>
        <taxon>Spiralia</taxon>
        <taxon>Lophotrochozoa</taxon>
        <taxon>Mollusca</taxon>
        <taxon>Bivalvia</taxon>
        <taxon>Autobranchia</taxon>
        <taxon>Heteroconchia</taxon>
        <taxon>Euheterodonta</taxon>
        <taxon>Imparidentia</taxon>
        <taxon>Neoheterodontei</taxon>
        <taxon>Myida</taxon>
        <taxon>Dreissenoidea</taxon>
        <taxon>Dreissenidae</taxon>
        <taxon>Dreissena</taxon>
    </lineage>
</organism>
<reference evidence="1" key="2">
    <citation type="submission" date="2020-11" db="EMBL/GenBank/DDBJ databases">
        <authorList>
            <person name="McCartney M.A."/>
            <person name="Auch B."/>
            <person name="Kono T."/>
            <person name="Mallez S."/>
            <person name="Becker A."/>
            <person name="Gohl D.M."/>
            <person name="Silverstein K.A.T."/>
            <person name="Koren S."/>
            <person name="Bechman K.B."/>
            <person name="Herman A."/>
            <person name="Abrahante J.E."/>
            <person name="Garbe J."/>
        </authorList>
    </citation>
    <scope>NUCLEOTIDE SEQUENCE</scope>
    <source>
        <strain evidence="1">Duluth1</strain>
        <tissue evidence="1">Whole animal</tissue>
    </source>
</reference>
<proteinExistence type="predicted"/>
<evidence type="ECO:0000313" key="2">
    <source>
        <dbReference type="Proteomes" id="UP000828390"/>
    </source>
</evidence>
<keyword evidence="2" id="KW-1185">Reference proteome</keyword>
<comment type="caution">
    <text evidence="1">The sequence shown here is derived from an EMBL/GenBank/DDBJ whole genome shotgun (WGS) entry which is preliminary data.</text>
</comment>
<dbReference type="Proteomes" id="UP000828390">
    <property type="component" value="Unassembled WGS sequence"/>
</dbReference>
<accession>A0A9D4N0R8</accession>
<sequence>METFAPSSLHRLSTISSVDSPASEADSGIPEILRLFLRLYCSASIRSFSSSETRSFNSLFSLRRISFVSSTRVILVLRLETTPSTMESIIPLRMGSMFAVTDCFTALDMVSTSSLSIGASSGIVSMVYWYSSAIESLSMRFLFWSPTVSGVERTEQLLFVDVVVGVDVFIAKE</sequence>
<dbReference type="EMBL" id="JAIWYP010000001">
    <property type="protein sequence ID" value="KAH3885611.1"/>
    <property type="molecule type" value="Genomic_DNA"/>
</dbReference>